<feature type="transmembrane region" description="Helical" evidence="1">
    <location>
        <begin position="12"/>
        <end position="31"/>
    </location>
</feature>
<name>A0ABN8JRN7_9HYPH</name>
<evidence type="ECO:0000313" key="4">
    <source>
        <dbReference type="Proteomes" id="UP001153050"/>
    </source>
</evidence>
<dbReference type="PANTHER" id="PTHR23028">
    <property type="entry name" value="ACETYLTRANSFERASE"/>
    <property type="match status" value="1"/>
</dbReference>
<keyword evidence="1" id="KW-1133">Transmembrane helix</keyword>
<feature type="transmembrane region" description="Helical" evidence="1">
    <location>
        <begin position="78"/>
        <end position="100"/>
    </location>
</feature>
<organism evidence="3 4">
    <name type="scientific">Mesorhizobium escarrei</name>
    <dbReference type="NCBI Taxonomy" id="666018"/>
    <lineage>
        <taxon>Bacteria</taxon>
        <taxon>Pseudomonadati</taxon>
        <taxon>Pseudomonadota</taxon>
        <taxon>Alphaproteobacteria</taxon>
        <taxon>Hyphomicrobiales</taxon>
        <taxon>Phyllobacteriaceae</taxon>
        <taxon>Mesorhizobium</taxon>
    </lineage>
</organism>
<evidence type="ECO:0000259" key="2">
    <source>
        <dbReference type="Pfam" id="PF01757"/>
    </source>
</evidence>
<comment type="caution">
    <text evidence="3">The sequence shown here is derived from an EMBL/GenBank/DDBJ whole genome shotgun (WGS) entry which is preliminary data.</text>
</comment>
<keyword evidence="1" id="KW-0472">Membrane</keyword>
<accession>A0ABN8JRN7</accession>
<dbReference type="InterPro" id="IPR002656">
    <property type="entry name" value="Acyl_transf_3_dom"/>
</dbReference>
<reference evidence="3 4" key="1">
    <citation type="submission" date="2022-03" db="EMBL/GenBank/DDBJ databases">
        <authorList>
            <person name="Brunel B."/>
        </authorList>
    </citation>
    <scope>NUCLEOTIDE SEQUENCE [LARGE SCALE GENOMIC DNA]</scope>
    <source>
        <strain evidence="3">STM5069sample</strain>
    </source>
</reference>
<dbReference type="PANTHER" id="PTHR23028:SF53">
    <property type="entry name" value="ACYL_TRANSF_3 DOMAIN-CONTAINING PROTEIN"/>
    <property type="match status" value="1"/>
</dbReference>
<dbReference type="EMBL" id="CAKXZT010000116">
    <property type="protein sequence ID" value="CAH2399357.1"/>
    <property type="molecule type" value="Genomic_DNA"/>
</dbReference>
<keyword evidence="4" id="KW-1185">Reference proteome</keyword>
<evidence type="ECO:0000313" key="3">
    <source>
        <dbReference type="EMBL" id="CAH2399357.1"/>
    </source>
</evidence>
<dbReference type="InterPro" id="IPR050879">
    <property type="entry name" value="Acyltransferase_3"/>
</dbReference>
<feature type="domain" description="Acyltransferase 3" evidence="2">
    <location>
        <begin position="11"/>
        <end position="103"/>
    </location>
</feature>
<sequence length="129" mass="14652">MRTISGMKYRADISGLRAVAVVPVVLYHAGFSAVSGGFVGVDVFFVISGFLITSDIIERTDRGEFSLLDFYHRRVRRILPALFAMLAACFCDGVVCAAAGRVHWVRQQRHRRRGFRQQLLFLPQHQLFH</sequence>
<evidence type="ECO:0000256" key="1">
    <source>
        <dbReference type="SAM" id="Phobius"/>
    </source>
</evidence>
<proteinExistence type="predicted"/>
<keyword evidence="1" id="KW-0812">Transmembrane</keyword>
<dbReference type="Proteomes" id="UP001153050">
    <property type="component" value="Unassembled WGS sequence"/>
</dbReference>
<dbReference type="Pfam" id="PF01757">
    <property type="entry name" value="Acyl_transf_3"/>
    <property type="match status" value="1"/>
</dbReference>
<protein>
    <recommendedName>
        <fullName evidence="2">Acyltransferase 3 domain-containing protein</fullName>
    </recommendedName>
</protein>
<gene>
    <name evidence="3" type="ORF">MES5069_220121</name>
</gene>